<feature type="signal peptide" evidence="1">
    <location>
        <begin position="1"/>
        <end position="18"/>
    </location>
</feature>
<reference evidence="3" key="1">
    <citation type="submission" date="2016-02" db="EMBL/GenBank/DDBJ databases">
        <authorList>
            <person name="Shin S.-K."/>
            <person name="Yi H."/>
            <person name="Kim E."/>
        </authorList>
    </citation>
    <scope>NUCLEOTIDE SEQUENCE [LARGE SCALE GENOMIC DNA]</scope>
    <source>
        <strain evidence="3">LPB0003</strain>
    </source>
</reference>
<organism evidence="2 3">
    <name type="scientific">Polaribacter vadi</name>
    <dbReference type="NCBI Taxonomy" id="1774273"/>
    <lineage>
        <taxon>Bacteria</taxon>
        <taxon>Pseudomonadati</taxon>
        <taxon>Bacteroidota</taxon>
        <taxon>Flavobacteriia</taxon>
        <taxon>Flavobacteriales</taxon>
        <taxon>Flavobacteriaceae</taxon>
    </lineage>
</organism>
<keyword evidence="1" id="KW-0732">Signal</keyword>
<name>A0A1B8TWJ4_9FLAO</name>
<accession>A0A1B8TWJ4</accession>
<feature type="chain" id="PRO_5008615685" description="Lipid/polyisoprenoid-binding YceI-like domain-containing protein" evidence="1">
    <location>
        <begin position="19"/>
        <end position="244"/>
    </location>
</feature>
<dbReference type="OrthoDB" id="1199105at2"/>
<dbReference type="RefSeq" id="WP_083187073.1">
    <property type="nucleotide sequence ID" value="NZ_CP017477.1"/>
</dbReference>
<dbReference type="EMBL" id="LSFM01000022">
    <property type="protein sequence ID" value="OBY64101.1"/>
    <property type="molecule type" value="Genomic_DNA"/>
</dbReference>
<protein>
    <recommendedName>
        <fullName evidence="4">Lipid/polyisoprenoid-binding YceI-like domain-containing protein</fullName>
    </recommendedName>
</protein>
<evidence type="ECO:0000313" key="2">
    <source>
        <dbReference type="EMBL" id="OBY64101.1"/>
    </source>
</evidence>
<comment type="caution">
    <text evidence="2">The sequence shown here is derived from an EMBL/GenBank/DDBJ whole genome shotgun (WGS) entry which is preliminary data.</text>
</comment>
<dbReference type="STRING" id="1774273.LPB03_05710"/>
<evidence type="ECO:0008006" key="4">
    <source>
        <dbReference type="Google" id="ProtNLM"/>
    </source>
</evidence>
<dbReference type="InterPro" id="IPR046230">
    <property type="entry name" value="DUF6263"/>
</dbReference>
<proteinExistence type="predicted"/>
<dbReference type="AlphaFoldDB" id="A0A1B8TWJ4"/>
<sequence length="244" mass="26820">MKKLILLLFVVSANISLAQETALLRLNYEKGATYDVTMNMSQDMGAVMSMGMGITINLKITEVYEDTYDSEMKFTKMTMDMLQGGNAISFDSTKSEEDLDAGGKQMKTQMQPMLDALMYAKGNNLGEILEIKIEPNVMGMEDIAKQSSNVVYPKEAVKVGDNWSMTKEEKGMKMDFVYTVKTISENDVILDISGEISGIATGKITGDMQIDGASGIPVNSNINMSMNVSGQEMISKVTMKTIKK</sequence>
<evidence type="ECO:0000256" key="1">
    <source>
        <dbReference type="SAM" id="SignalP"/>
    </source>
</evidence>
<evidence type="ECO:0000313" key="3">
    <source>
        <dbReference type="Proteomes" id="UP000092584"/>
    </source>
</evidence>
<gene>
    <name evidence="2" type="ORF">LPB3_06780</name>
</gene>
<dbReference type="Pfam" id="PF19777">
    <property type="entry name" value="DUF6263"/>
    <property type="match status" value="1"/>
</dbReference>
<keyword evidence="3" id="KW-1185">Reference proteome</keyword>
<dbReference type="Proteomes" id="UP000092584">
    <property type="component" value="Unassembled WGS sequence"/>
</dbReference>